<dbReference type="SUPFAM" id="SSF103473">
    <property type="entry name" value="MFS general substrate transporter"/>
    <property type="match status" value="1"/>
</dbReference>
<evidence type="ECO:0000256" key="8">
    <source>
        <dbReference type="ARBA" id="ARBA00023065"/>
    </source>
</evidence>
<dbReference type="InterPro" id="IPR036259">
    <property type="entry name" value="MFS_trans_sf"/>
</dbReference>
<proteinExistence type="predicted"/>
<accession>A0AAD3D4U1</accession>
<dbReference type="EMBL" id="BLLK01000051">
    <property type="protein sequence ID" value="GFH56069.1"/>
    <property type="molecule type" value="Genomic_DNA"/>
</dbReference>
<reference evidence="14 15" key="1">
    <citation type="journal article" date="2021" name="Sci. Rep.">
        <title>The genome of the diatom Chaetoceros tenuissimus carries an ancient integrated fragment of an extant virus.</title>
        <authorList>
            <person name="Hongo Y."/>
            <person name="Kimura K."/>
            <person name="Takaki Y."/>
            <person name="Yoshida Y."/>
            <person name="Baba S."/>
            <person name="Kobayashi G."/>
            <person name="Nagasaki K."/>
            <person name="Hano T."/>
            <person name="Tomaru Y."/>
        </authorList>
    </citation>
    <scope>NUCLEOTIDE SEQUENCE [LARGE SCALE GENOMIC DNA]</scope>
    <source>
        <strain evidence="14 15">NIES-3715</strain>
    </source>
</reference>
<evidence type="ECO:0000256" key="2">
    <source>
        <dbReference type="ARBA" id="ARBA00004651"/>
    </source>
</evidence>
<evidence type="ECO:0000256" key="7">
    <source>
        <dbReference type="ARBA" id="ARBA00022989"/>
    </source>
</evidence>
<keyword evidence="9 13" id="KW-0472">Membrane</keyword>
<dbReference type="Gene3D" id="1.20.1250.20">
    <property type="entry name" value="MFS general substrate transporter like domains"/>
    <property type="match status" value="1"/>
</dbReference>
<dbReference type="PANTHER" id="PTHR23516">
    <property type="entry name" value="SAM (S-ADENOSYL METHIONINE) TRANSPORTER"/>
    <property type="match status" value="1"/>
</dbReference>
<protein>
    <recommendedName>
        <fullName evidence="3">Molybdate-anion transporter</fullName>
    </recommendedName>
    <alternativeName>
        <fullName evidence="10">Major facilitator superfamily domain-containing protein 5</fullName>
    </alternativeName>
    <alternativeName>
        <fullName evidence="11">Molybdate transporter 2 homolog</fullName>
    </alternativeName>
</protein>
<dbReference type="PANTHER" id="PTHR23516:SF1">
    <property type="entry name" value="MOLYBDATE-ANION TRANSPORTER"/>
    <property type="match status" value="1"/>
</dbReference>
<name>A0AAD3D4U1_9STRA</name>
<evidence type="ECO:0000256" key="1">
    <source>
        <dbReference type="ARBA" id="ARBA00003019"/>
    </source>
</evidence>
<dbReference type="GO" id="GO:0015098">
    <property type="term" value="F:molybdate ion transmembrane transporter activity"/>
    <property type="evidence" value="ECO:0007669"/>
    <property type="project" value="InterPro"/>
</dbReference>
<feature type="transmembrane region" description="Helical" evidence="13">
    <location>
        <begin position="438"/>
        <end position="458"/>
    </location>
</feature>
<feature type="transmembrane region" description="Helical" evidence="13">
    <location>
        <begin position="178"/>
        <end position="206"/>
    </location>
</feature>
<feature type="transmembrane region" description="Helical" evidence="13">
    <location>
        <begin position="413"/>
        <end position="432"/>
    </location>
</feature>
<evidence type="ECO:0000313" key="14">
    <source>
        <dbReference type="EMBL" id="GFH56069.1"/>
    </source>
</evidence>
<comment type="subcellular location">
    <subcellularLocation>
        <location evidence="2">Cell membrane</location>
        <topology evidence="2">Multi-pass membrane protein</topology>
    </subcellularLocation>
</comment>
<gene>
    <name evidence="14" type="ORF">CTEN210_12545</name>
</gene>
<comment type="function">
    <text evidence="1">Mediates high-affinity intracellular uptake of the rare oligo-element molybdenum.</text>
</comment>
<evidence type="ECO:0000256" key="9">
    <source>
        <dbReference type="ARBA" id="ARBA00023136"/>
    </source>
</evidence>
<feature type="transmembrane region" description="Helical" evidence="13">
    <location>
        <begin position="505"/>
        <end position="524"/>
    </location>
</feature>
<keyword evidence="5" id="KW-1003">Cell membrane</keyword>
<evidence type="ECO:0000256" key="4">
    <source>
        <dbReference type="ARBA" id="ARBA00022448"/>
    </source>
</evidence>
<keyword evidence="6 13" id="KW-0812">Transmembrane</keyword>
<keyword evidence="15" id="KW-1185">Reference proteome</keyword>
<evidence type="ECO:0000313" key="15">
    <source>
        <dbReference type="Proteomes" id="UP001054902"/>
    </source>
</evidence>
<dbReference type="InterPro" id="IPR008509">
    <property type="entry name" value="MOT2/MFSD5"/>
</dbReference>
<feature type="transmembrane region" description="Helical" evidence="13">
    <location>
        <begin position="93"/>
        <end position="116"/>
    </location>
</feature>
<comment type="caution">
    <text evidence="14">The sequence shown here is derived from an EMBL/GenBank/DDBJ whole genome shotgun (WGS) entry which is preliminary data.</text>
</comment>
<keyword evidence="8" id="KW-0406">Ion transport</keyword>
<evidence type="ECO:0000256" key="3">
    <source>
        <dbReference type="ARBA" id="ARBA00021242"/>
    </source>
</evidence>
<feature type="transmembrane region" description="Helical" evidence="13">
    <location>
        <begin position="356"/>
        <end position="374"/>
    </location>
</feature>
<dbReference type="Pfam" id="PF05631">
    <property type="entry name" value="MFS_5"/>
    <property type="match status" value="1"/>
</dbReference>
<dbReference type="Proteomes" id="UP001054902">
    <property type="component" value="Unassembled WGS sequence"/>
</dbReference>
<evidence type="ECO:0000256" key="5">
    <source>
        <dbReference type="ARBA" id="ARBA00022475"/>
    </source>
</evidence>
<feature type="transmembrane region" description="Helical" evidence="13">
    <location>
        <begin position="253"/>
        <end position="277"/>
    </location>
</feature>
<sequence length="551" mass="60361">MGKTSSYPDLLKISPDSFSPETKMESENDVVFSKRLRGGSCQTCPIETESEADSLPCSASELDATFNSSDSEVQVEDAVVAKDSKMQSSTRKYWGLSDFTLFRLQYLIVHTAIMLADGLQGTHLYVLYEGYGYSVSSLYSLGFVAGAFTSPFIGPIVDKIGRKKAAMLYCFLEMIINYLELFPIFAGLITSRIIGGITTNLLFSVFESWLVSEHRSRGFEEEKLEIILRDSTIVSNSAAILSGYLAHKLADHFGAVGPFQGAVGLTFFALVLVAGVWSENFGNGNCASELVTWKDNMVNAFNTIKNDSKISRIGVIQGLTEGSLQTFVFLWSPTLAAFAQSAHSDSIGIHTDKEPAYGLIFGSFMACGVLGGFSEPMIRKIVTKLTIPRDERKARSGEKCEAHGELQPIAVDYLCSFCYMTAAMLFLVPVFISKENPYAFTICTCAFLIYELLVGLYMPCEGVIRSLYMPNDSICSLMTMLRVVVNVAVALGVVSTNYIHFTSAFATLSAMMIVASIVQLSLVPKQDILKTLDRLNPKTIASKVGEKLKTD</sequence>
<organism evidence="14 15">
    <name type="scientific">Chaetoceros tenuissimus</name>
    <dbReference type="NCBI Taxonomy" id="426638"/>
    <lineage>
        <taxon>Eukaryota</taxon>
        <taxon>Sar</taxon>
        <taxon>Stramenopiles</taxon>
        <taxon>Ochrophyta</taxon>
        <taxon>Bacillariophyta</taxon>
        <taxon>Coscinodiscophyceae</taxon>
        <taxon>Chaetocerotophycidae</taxon>
        <taxon>Chaetocerotales</taxon>
        <taxon>Chaetocerotaceae</taxon>
        <taxon>Chaetoceros</taxon>
    </lineage>
</organism>
<evidence type="ECO:0000256" key="11">
    <source>
        <dbReference type="ARBA" id="ARBA00032555"/>
    </source>
</evidence>
<evidence type="ECO:0000256" key="6">
    <source>
        <dbReference type="ARBA" id="ARBA00022692"/>
    </source>
</evidence>
<evidence type="ECO:0000256" key="10">
    <source>
        <dbReference type="ARBA" id="ARBA00030646"/>
    </source>
</evidence>
<keyword evidence="7 13" id="KW-1133">Transmembrane helix</keyword>
<feature type="region of interest" description="Disordered" evidence="12">
    <location>
        <begin position="1"/>
        <end position="24"/>
    </location>
</feature>
<keyword evidence="4" id="KW-0813">Transport</keyword>
<evidence type="ECO:0000256" key="13">
    <source>
        <dbReference type="SAM" id="Phobius"/>
    </source>
</evidence>
<dbReference type="AlphaFoldDB" id="A0AAD3D4U1"/>
<dbReference type="GO" id="GO:0005886">
    <property type="term" value="C:plasma membrane"/>
    <property type="evidence" value="ECO:0007669"/>
    <property type="project" value="UniProtKB-SubCell"/>
</dbReference>
<feature type="transmembrane region" description="Helical" evidence="13">
    <location>
        <begin position="479"/>
        <end position="499"/>
    </location>
</feature>
<feature type="transmembrane region" description="Helical" evidence="13">
    <location>
        <begin position="136"/>
        <end position="157"/>
    </location>
</feature>
<dbReference type="GO" id="GO:0006811">
    <property type="term" value="P:monoatomic ion transport"/>
    <property type="evidence" value="ECO:0007669"/>
    <property type="project" value="UniProtKB-KW"/>
</dbReference>
<evidence type="ECO:0000256" key="12">
    <source>
        <dbReference type="SAM" id="MobiDB-lite"/>
    </source>
</evidence>